<feature type="domain" description="HTH lysR-type" evidence="5">
    <location>
        <begin position="5"/>
        <end position="62"/>
    </location>
</feature>
<dbReference type="OrthoDB" id="9803735at2"/>
<evidence type="ECO:0000259" key="5">
    <source>
        <dbReference type="PROSITE" id="PS50931"/>
    </source>
</evidence>
<organism evidence="6 7">
    <name type="scientific">Roseovarius mucosus</name>
    <dbReference type="NCBI Taxonomy" id="215743"/>
    <lineage>
        <taxon>Bacteria</taxon>
        <taxon>Pseudomonadati</taxon>
        <taxon>Pseudomonadota</taxon>
        <taxon>Alphaproteobacteria</taxon>
        <taxon>Rhodobacterales</taxon>
        <taxon>Roseobacteraceae</taxon>
        <taxon>Roseovarius</taxon>
    </lineage>
</organism>
<evidence type="ECO:0000256" key="1">
    <source>
        <dbReference type="ARBA" id="ARBA00009437"/>
    </source>
</evidence>
<keyword evidence="7" id="KW-1185">Reference proteome</keyword>
<dbReference type="InterPro" id="IPR005119">
    <property type="entry name" value="LysR_subst-bd"/>
</dbReference>
<dbReference type="Pfam" id="PF00126">
    <property type="entry name" value="HTH_1"/>
    <property type="match status" value="1"/>
</dbReference>
<dbReference type="FunFam" id="1.10.10.10:FF:000001">
    <property type="entry name" value="LysR family transcriptional regulator"/>
    <property type="match status" value="1"/>
</dbReference>
<gene>
    <name evidence="6" type="primary">gltC</name>
    <name evidence="6" type="ORF">ROSMUCSMR3_02809</name>
</gene>
<dbReference type="GO" id="GO:0003700">
    <property type="term" value="F:DNA-binding transcription factor activity"/>
    <property type="evidence" value="ECO:0007669"/>
    <property type="project" value="InterPro"/>
</dbReference>
<dbReference type="KEGG" id="rmm:ROSMUCSMR3_02809"/>
<dbReference type="AlphaFoldDB" id="A0A1V0RRF1"/>
<keyword evidence="3" id="KW-0238">DNA-binding</keyword>
<dbReference type="PANTHER" id="PTHR30579">
    <property type="entry name" value="TRANSCRIPTIONAL REGULATOR"/>
    <property type="match status" value="1"/>
</dbReference>
<dbReference type="RefSeq" id="WP_081507668.1">
    <property type="nucleotide sequence ID" value="NZ_CP020474.1"/>
</dbReference>
<dbReference type="SUPFAM" id="SSF53850">
    <property type="entry name" value="Periplasmic binding protein-like II"/>
    <property type="match status" value="1"/>
</dbReference>
<evidence type="ECO:0000256" key="3">
    <source>
        <dbReference type="ARBA" id="ARBA00023125"/>
    </source>
</evidence>
<evidence type="ECO:0000313" key="7">
    <source>
        <dbReference type="Proteomes" id="UP000192273"/>
    </source>
</evidence>
<dbReference type="Gene3D" id="3.40.190.10">
    <property type="entry name" value="Periplasmic binding protein-like II"/>
    <property type="match status" value="2"/>
</dbReference>
<dbReference type="SUPFAM" id="SSF46785">
    <property type="entry name" value="Winged helix' DNA-binding domain"/>
    <property type="match status" value="1"/>
</dbReference>
<proteinExistence type="inferred from homology"/>
<accession>A0A1V0RRF1</accession>
<comment type="similarity">
    <text evidence="1">Belongs to the LysR transcriptional regulatory family.</text>
</comment>
<dbReference type="InterPro" id="IPR036390">
    <property type="entry name" value="WH_DNA-bd_sf"/>
</dbReference>
<name>A0A1V0RRF1_9RHOB</name>
<dbReference type="InterPro" id="IPR036388">
    <property type="entry name" value="WH-like_DNA-bd_sf"/>
</dbReference>
<dbReference type="InterPro" id="IPR050176">
    <property type="entry name" value="LTTR"/>
</dbReference>
<dbReference type="Gene3D" id="1.10.10.10">
    <property type="entry name" value="Winged helix-like DNA-binding domain superfamily/Winged helix DNA-binding domain"/>
    <property type="match status" value="1"/>
</dbReference>
<keyword evidence="2" id="KW-0805">Transcription regulation</keyword>
<keyword evidence="4" id="KW-0804">Transcription</keyword>
<evidence type="ECO:0000256" key="4">
    <source>
        <dbReference type="ARBA" id="ARBA00023163"/>
    </source>
</evidence>
<dbReference type="PANTHER" id="PTHR30579:SF7">
    <property type="entry name" value="HTH-TYPE TRANSCRIPTIONAL REGULATOR LRHA-RELATED"/>
    <property type="match status" value="1"/>
</dbReference>
<dbReference type="PRINTS" id="PR00039">
    <property type="entry name" value="HTHLYSR"/>
</dbReference>
<evidence type="ECO:0000313" key="6">
    <source>
        <dbReference type="EMBL" id="ARE84276.1"/>
    </source>
</evidence>
<evidence type="ECO:0000256" key="2">
    <source>
        <dbReference type="ARBA" id="ARBA00023015"/>
    </source>
</evidence>
<protein>
    <submittedName>
        <fullName evidence="6">HTH-type transcriptional regulator GltC</fullName>
    </submittedName>
</protein>
<dbReference type="GO" id="GO:0003677">
    <property type="term" value="F:DNA binding"/>
    <property type="evidence" value="ECO:0007669"/>
    <property type="project" value="UniProtKB-KW"/>
</dbReference>
<dbReference type="PROSITE" id="PS50931">
    <property type="entry name" value="HTH_LYSR"/>
    <property type="match status" value="1"/>
</dbReference>
<reference evidence="6 7" key="1">
    <citation type="submission" date="2017-03" db="EMBL/GenBank/DDBJ databases">
        <title>Genome Sequence of Roseovarius mucosus strain SMR3 Isolated from a culture of the Diatom Skeletonema marinoi.</title>
        <authorList>
            <person name="Topel M."/>
            <person name="Pinder M."/>
            <person name="Johansson O.N."/>
            <person name="Kourtchenko O."/>
            <person name="Godhe A."/>
            <person name="Clarke A.K."/>
        </authorList>
    </citation>
    <scope>NUCLEOTIDE SEQUENCE [LARGE SCALE GENOMIC DNA]</scope>
    <source>
        <strain evidence="6 7">SMR3</strain>
    </source>
</reference>
<dbReference type="EMBL" id="CP020474">
    <property type="protein sequence ID" value="ARE84276.1"/>
    <property type="molecule type" value="Genomic_DNA"/>
</dbReference>
<dbReference type="Proteomes" id="UP000192273">
    <property type="component" value="Chromosome"/>
</dbReference>
<dbReference type="InterPro" id="IPR000847">
    <property type="entry name" value="LysR_HTH_N"/>
</dbReference>
<sequence>MHRDLEIALLRSFMAVAAHLSFTKAAHSVSRTQSAVSLQIKRLEEIVGKPLFERTRQSVSITPTGEALKVFAKRILIANDTALSQIRHPEAEGRVRIGAPDDYATLVLPILLSIINAEHPRLQIEVVCENTPDLLRMIDSGDLDVAVGVHTPESVSGQIICYEPLHWVASPGYTDDPETALSLVLWPPDCASRVVALDALKQTERKWRIAYSTRSMALIEGALLNGSGIGVMEASCIPASLQIVDGQIGLPPLPDIAISIHCSNDNEPNNDLVSRIIKGSFASSLRQDARRLQRS</sequence>
<dbReference type="Pfam" id="PF03466">
    <property type="entry name" value="LysR_substrate"/>
    <property type="match status" value="1"/>
</dbReference>